<name>X6MXW5_RETFI</name>
<dbReference type="GO" id="GO:0031683">
    <property type="term" value="F:G-protein beta/gamma-subunit complex binding"/>
    <property type="evidence" value="ECO:0007669"/>
    <property type="project" value="InterPro"/>
</dbReference>
<reference evidence="12 13" key="1">
    <citation type="journal article" date="2013" name="Curr. Biol.">
        <title>The Genome of the Foraminiferan Reticulomyxa filosa.</title>
        <authorList>
            <person name="Glockner G."/>
            <person name="Hulsmann N."/>
            <person name="Schleicher M."/>
            <person name="Noegel A.A."/>
            <person name="Eichinger L."/>
            <person name="Gallinger C."/>
            <person name="Pawlowski J."/>
            <person name="Sierra R."/>
            <person name="Euteneuer U."/>
            <person name="Pillet L."/>
            <person name="Moustafa A."/>
            <person name="Platzer M."/>
            <person name="Groth M."/>
            <person name="Szafranski K."/>
            <person name="Schliwa M."/>
        </authorList>
    </citation>
    <scope>NUCLEOTIDE SEQUENCE [LARGE SCALE GENOMIC DNA]</scope>
</reference>
<dbReference type="Pfam" id="PF00503">
    <property type="entry name" value="G-alpha"/>
    <property type="match status" value="1"/>
</dbReference>
<feature type="transmembrane region" description="Helical" evidence="11">
    <location>
        <begin position="41"/>
        <end position="63"/>
    </location>
</feature>
<evidence type="ECO:0000256" key="4">
    <source>
        <dbReference type="ARBA" id="ARBA00022842"/>
    </source>
</evidence>
<feature type="binding site" evidence="10">
    <location>
        <position position="78"/>
    </location>
    <ligand>
        <name>Mg(2+)</name>
        <dbReference type="ChEBI" id="CHEBI:18420"/>
    </ligand>
</feature>
<evidence type="ECO:0000256" key="7">
    <source>
        <dbReference type="ARBA" id="ARBA00023224"/>
    </source>
</evidence>
<dbReference type="PROSITE" id="PS51882">
    <property type="entry name" value="G_ALPHA"/>
    <property type="match status" value="1"/>
</dbReference>
<dbReference type="OrthoDB" id="2136472at2759"/>
<keyword evidence="8" id="KW-0449">Lipoprotein</keyword>
<keyword evidence="7" id="KW-0807">Transducer</keyword>
<evidence type="ECO:0000256" key="11">
    <source>
        <dbReference type="SAM" id="Phobius"/>
    </source>
</evidence>
<dbReference type="GO" id="GO:0046872">
    <property type="term" value="F:metal ion binding"/>
    <property type="evidence" value="ECO:0007669"/>
    <property type="project" value="UniProtKB-KW"/>
</dbReference>
<dbReference type="GO" id="GO:0001664">
    <property type="term" value="F:G protein-coupled receptor binding"/>
    <property type="evidence" value="ECO:0007669"/>
    <property type="project" value="TreeGrafter"/>
</dbReference>
<dbReference type="InterPro" id="IPR001019">
    <property type="entry name" value="Gprotein_alpha_su"/>
</dbReference>
<dbReference type="GO" id="GO:0003924">
    <property type="term" value="F:GTPase activity"/>
    <property type="evidence" value="ECO:0007669"/>
    <property type="project" value="InterPro"/>
</dbReference>
<dbReference type="InterPro" id="IPR027417">
    <property type="entry name" value="P-loop_NTPase"/>
</dbReference>
<keyword evidence="11" id="KW-0812">Transmembrane</keyword>
<organism evidence="12 13">
    <name type="scientific">Reticulomyxa filosa</name>
    <dbReference type="NCBI Taxonomy" id="46433"/>
    <lineage>
        <taxon>Eukaryota</taxon>
        <taxon>Sar</taxon>
        <taxon>Rhizaria</taxon>
        <taxon>Retaria</taxon>
        <taxon>Foraminifera</taxon>
        <taxon>Monothalamids</taxon>
        <taxon>Reticulomyxidae</taxon>
        <taxon>Reticulomyxa</taxon>
    </lineage>
</organism>
<evidence type="ECO:0000313" key="13">
    <source>
        <dbReference type="Proteomes" id="UP000023152"/>
    </source>
</evidence>
<feature type="binding site" evidence="9">
    <location>
        <begin position="101"/>
        <end position="105"/>
    </location>
    <ligand>
        <name>GTP</name>
        <dbReference type="ChEBI" id="CHEBI:37565"/>
    </ligand>
</feature>
<dbReference type="SMART" id="SM00275">
    <property type="entry name" value="G_alpha"/>
    <property type="match status" value="1"/>
</dbReference>
<dbReference type="PANTHER" id="PTHR10218:SF362">
    <property type="entry name" value="G PROTEIN ALPHA O SUBUNIT"/>
    <property type="match status" value="1"/>
</dbReference>
<keyword evidence="11" id="KW-0472">Membrane</keyword>
<dbReference type="InterPro" id="IPR011025">
    <property type="entry name" value="GproteinA_insert"/>
</dbReference>
<dbReference type="EMBL" id="ASPP01014874">
    <property type="protein sequence ID" value="ETO18461.1"/>
    <property type="molecule type" value="Genomic_DNA"/>
</dbReference>
<evidence type="ECO:0000256" key="2">
    <source>
        <dbReference type="ARBA" id="ARBA00022723"/>
    </source>
</evidence>
<evidence type="ECO:0000256" key="8">
    <source>
        <dbReference type="ARBA" id="ARBA00023288"/>
    </source>
</evidence>
<keyword evidence="1" id="KW-0519">Myristate</keyword>
<evidence type="ECO:0000256" key="1">
    <source>
        <dbReference type="ARBA" id="ARBA00022707"/>
    </source>
</evidence>
<evidence type="ECO:0000256" key="5">
    <source>
        <dbReference type="ARBA" id="ARBA00023134"/>
    </source>
</evidence>
<comment type="caution">
    <text evidence="12">The sequence shown here is derived from an EMBL/GenBank/DDBJ whole genome shotgun (WGS) entry which is preliminary data.</text>
</comment>
<evidence type="ECO:0000256" key="9">
    <source>
        <dbReference type="PIRSR" id="PIRSR601019-1"/>
    </source>
</evidence>
<keyword evidence="2 10" id="KW-0479">Metal-binding</keyword>
<dbReference type="GO" id="GO:0007188">
    <property type="term" value="P:adenylate cyclase-modulating G protein-coupled receptor signaling pathway"/>
    <property type="evidence" value="ECO:0007669"/>
    <property type="project" value="TreeGrafter"/>
</dbReference>
<feature type="non-terminal residue" evidence="12">
    <location>
        <position position="1"/>
    </location>
</feature>
<accession>X6MXW5</accession>
<dbReference type="Gene3D" id="3.40.50.300">
    <property type="entry name" value="P-loop containing nucleotide triphosphate hydrolases"/>
    <property type="match status" value="1"/>
</dbReference>
<keyword evidence="6" id="KW-0564">Palmitate</keyword>
<dbReference type="PRINTS" id="PR00318">
    <property type="entry name" value="GPROTEINA"/>
</dbReference>
<evidence type="ECO:0000256" key="10">
    <source>
        <dbReference type="PIRSR" id="PIRSR601019-2"/>
    </source>
</evidence>
<evidence type="ECO:0000313" key="12">
    <source>
        <dbReference type="EMBL" id="ETO18461.1"/>
    </source>
</evidence>
<dbReference type="SUPFAM" id="SSF52540">
    <property type="entry name" value="P-loop containing nucleoside triphosphate hydrolases"/>
    <property type="match status" value="1"/>
</dbReference>
<dbReference type="Proteomes" id="UP000023152">
    <property type="component" value="Unassembled WGS sequence"/>
</dbReference>
<keyword evidence="11" id="KW-1133">Transmembrane helix</keyword>
<dbReference type="GO" id="GO:0005834">
    <property type="term" value="C:heterotrimeric G-protein complex"/>
    <property type="evidence" value="ECO:0007669"/>
    <property type="project" value="TreeGrafter"/>
</dbReference>
<proteinExistence type="predicted"/>
<protein>
    <submittedName>
        <fullName evidence="12">G-protein alpha subunit</fullName>
    </submittedName>
</protein>
<keyword evidence="13" id="KW-1185">Reference proteome</keyword>
<dbReference type="GO" id="GO:0005737">
    <property type="term" value="C:cytoplasm"/>
    <property type="evidence" value="ECO:0007669"/>
    <property type="project" value="TreeGrafter"/>
</dbReference>
<evidence type="ECO:0000256" key="6">
    <source>
        <dbReference type="ARBA" id="ARBA00023139"/>
    </source>
</evidence>
<dbReference type="PANTHER" id="PTHR10218">
    <property type="entry name" value="GTP-BINDING PROTEIN ALPHA SUBUNIT"/>
    <property type="match status" value="1"/>
</dbReference>
<dbReference type="SUPFAM" id="SSF47895">
    <property type="entry name" value="Transducin (alpha subunit), insertion domain"/>
    <property type="match status" value="1"/>
</dbReference>
<sequence length="302" mass="35826">KGIRETLKYRSRFQIPDNVEHFLDRIKEIGDPGYIPTFNDYVLSLCFLYVFVCTFFKTFFGLLKSCEKYLKIQIRIRTTGYAQEVFFTRTHDTEVQFQFIDVGGQRSERRKWMQFVKEEVDCVVYVVGMSDYDLVNSTDFNIPKKKKKKKIIYNETKRLDEALSMFADLAKNQFFDHKTLIVFFNKFGMEYMTETHQNSNYILHIVYIIFFFMYLFEEKLNKVPFKVAFPEISDEEAKDSKLICKFLKQKFLDIIESTKVKLVSSPHFFSTRALSLVKVCVSLHVIEEGEGEHRDVNKIQVL</sequence>
<keyword evidence="4 10" id="KW-0460">Magnesium</keyword>
<dbReference type="AlphaFoldDB" id="X6MXW5"/>
<gene>
    <name evidence="12" type="ORF">RFI_18803</name>
</gene>
<keyword evidence="3 9" id="KW-0547">Nucleotide-binding</keyword>
<dbReference type="Gene3D" id="1.10.400.10">
    <property type="entry name" value="GI Alpha 1, domain 2-like"/>
    <property type="match status" value="1"/>
</dbReference>
<evidence type="ECO:0000256" key="3">
    <source>
        <dbReference type="ARBA" id="ARBA00022741"/>
    </source>
</evidence>
<dbReference type="GO" id="GO:0005525">
    <property type="term" value="F:GTP binding"/>
    <property type="evidence" value="ECO:0007669"/>
    <property type="project" value="UniProtKB-KW"/>
</dbReference>
<keyword evidence="5 9" id="KW-0342">GTP-binding</keyword>
<dbReference type="FunFam" id="3.40.50.300:FF:000720">
    <property type="entry name" value="Guanine nucleotide-binding protein G(k) subunit alpha"/>
    <property type="match status" value="1"/>
</dbReference>
<feature type="transmembrane region" description="Helical" evidence="11">
    <location>
        <begin position="199"/>
        <end position="216"/>
    </location>
</feature>